<feature type="compositionally biased region" description="Polar residues" evidence="1">
    <location>
        <begin position="113"/>
        <end position="141"/>
    </location>
</feature>
<protein>
    <submittedName>
        <fullName evidence="2">Uncharacterized protein</fullName>
    </submittedName>
</protein>
<dbReference type="STRING" id="39966.A0A369K1R3"/>
<dbReference type="EMBL" id="LUEZ02000040">
    <property type="protein sequence ID" value="RDB25674.1"/>
    <property type="molecule type" value="Genomic_DNA"/>
</dbReference>
<feature type="compositionally biased region" description="Pro residues" evidence="1">
    <location>
        <begin position="82"/>
        <end position="99"/>
    </location>
</feature>
<proteinExistence type="predicted"/>
<gene>
    <name evidence="2" type="ORF">Hypma_006979</name>
</gene>
<dbReference type="InParanoid" id="A0A369K1R3"/>
<evidence type="ECO:0000256" key="1">
    <source>
        <dbReference type="SAM" id="MobiDB-lite"/>
    </source>
</evidence>
<accession>A0A369K1R3</accession>
<sequence length="141" mass="15656">MQLELARRNSRNQHGKDVPSLPLDVPVEATIYEEEPYPARPLSRAPRDSHSQRSAAPRPESTMPTQALESPLHRSERCPLGPRSPSPLPPPKTPPPPPATEFHSMDFDFAERTSYNPPRSSTALSQHQGLLTSIPRNANRA</sequence>
<feature type="region of interest" description="Disordered" evidence="1">
    <location>
        <begin position="1"/>
        <end position="141"/>
    </location>
</feature>
<comment type="caution">
    <text evidence="2">The sequence shown here is derived from an EMBL/GenBank/DDBJ whole genome shotgun (WGS) entry which is preliminary data.</text>
</comment>
<name>A0A369K1R3_HYPMA</name>
<reference evidence="2" key="1">
    <citation type="submission" date="2018-04" db="EMBL/GenBank/DDBJ databases">
        <title>Whole genome sequencing of Hypsizygus marmoreus.</title>
        <authorList>
            <person name="Choi I.-G."/>
            <person name="Min B."/>
            <person name="Kim J.-G."/>
            <person name="Kim S."/>
            <person name="Oh Y.-L."/>
            <person name="Kong W.-S."/>
            <person name="Park H."/>
            <person name="Jeong J."/>
            <person name="Song E.-S."/>
        </authorList>
    </citation>
    <scope>NUCLEOTIDE SEQUENCE [LARGE SCALE GENOMIC DNA]</scope>
    <source>
        <strain evidence="2">51987-8</strain>
    </source>
</reference>
<dbReference type="AlphaFoldDB" id="A0A369K1R3"/>
<dbReference type="Proteomes" id="UP000076154">
    <property type="component" value="Unassembled WGS sequence"/>
</dbReference>
<organism evidence="2 3">
    <name type="scientific">Hypsizygus marmoreus</name>
    <name type="common">White beech mushroom</name>
    <name type="synonym">Agaricus marmoreus</name>
    <dbReference type="NCBI Taxonomy" id="39966"/>
    <lineage>
        <taxon>Eukaryota</taxon>
        <taxon>Fungi</taxon>
        <taxon>Dikarya</taxon>
        <taxon>Basidiomycota</taxon>
        <taxon>Agaricomycotina</taxon>
        <taxon>Agaricomycetes</taxon>
        <taxon>Agaricomycetidae</taxon>
        <taxon>Agaricales</taxon>
        <taxon>Tricholomatineae</taxon>
        <taxon>Lyophyllaceae</taxon>
        <taxon>Hypsizygus</taxon>
    </lineage>
</organism>
<evidence type="ECO:0000313" key="2">
    <source>
        <dbReference type="EMBL" id="RDB25674.1"/>
    </source>
</evidence>
<keyword evidence="3" id="KW-1185">Reference proteome</keyword>
<evidence type="ECO:0000313" key="3">
    <source>
        <dbReference type="Proteomes" id="UP000076154"/>
    </source>
</evidence>